<dbReference type="PANTHER" id="PTHR15503:SF45">
    <property type="entry name" value="RNA-DIRECTED DNA POLYMERASE HOMOLOG"/>
    <property type="match status" value="1"/>
</dbReference>
<keyword evidence="1" id="KW-0175">Coiled coil</keyword>
<evidence type="ECO:0000313" key="4">
    <source>
        <dbReference type="EMBL" id="GEU94353.1"/>
    </source>
</evidence>
<dbReference type="CDD" id="cd01647">
    <property type="entry name" value="RT_LTR"/>
    <property type="match status" value="1"/>
</dbReference>
<feature type="coiled-coil region" evidence="1">
    <location>
        <begin position="216"/>
        <end position="243"/>
    </location>
</feature>
<dbReference type="InterPro" id="IPR043502">
    <property type="entry name" value="DNA/RNA_pol_sf"/>
</dbReference>
<feature type="region of interest" description="Disordered" evidence="2">
    <location>
        <begin position="272"/>
        <end position="303"/>
    </location>
</feature>
<proteinExistence type="predicted"/>
<feature type="domain" description="Reverse transcriptase" evidence="3">
    <location>
        <begin position="694"/>
        <end position="764"/>
    </location>
</feature>
<dbReference type="PANTHER" id="PTHR15503">
    <property type="entry name" value="LDOC1 RELATED"/>
    <property type="match status" value="1"/>
</dbReference>
<evidence type="ECO:0000259" key="3">
    <source>
        <dbReference type="Pfam" id="PF00078"/>
    </source>
</evidence>
<dbReference type="InterPro" id="IPR043128">
    <property type="entry name" value="Rev_trsase/Diguanyl_cyclase"/>
</dbReference>
<protein>
    <submittedName>
        <fullName evidence="4">Putative reverse transcriptase domain-containing protein</fullName>
    </submittedName>
</protein>
<dbReference type="AlphaFoldDB" id="A0A6L2P7F3"/>
<name>A0A6L2P7F3_TANCI</name>
<dbReference type="InterPro" id="IPR000477">
    <property type="entry name" value="RT_dom"/>
</dbReference>
<reference evidence="4" key="1">
    <citation type="journal article" date="2019" name="Sci. Rep.">
        <title>Draft genome of Tanacetum cinerariifolium, the natural source of mosquito coil.</title>
        <authorList>
            <person name="Yamashiro T."/>
            <person name="Shiraishi A."/>
            <person name="Satake H."/>
            <person name="Nakayama K."/>
        </authorList>
    </citation>
    <scope>NUCLEOTIDE SEQUENCE</scope>
</reference>
<dbReference type="InterPro" id="IPR032567">
    <property type="entry name" value="RTL1-rel"/>
</dbReference>
<dbReference type="Gene3D" id="3.10.10.10">
    <property type="entry name" value="HIV Type 1 Reverse Transcriptase, subunit A, domain 1"/>
    <property type="match status" value="1"/>
</dbReference>
<feature type="compositionally biased region" description="Low complexity" evidence="2">
    <location>
        <begin position="283"/>
        <end position="300"/>
    </location>
</feature>
<dbReference type="SUPFAM" id="SSF56672">
    <property type="entry name" value="DNA/RNA polymerases"/>
    <property type="match status" value="1"/>
</dbReference>
<dbReference type="Pfam" id="PF00078">
    <property type="entry name" value="RVT_1"/>
    <property type="match status" value="1"/>
</dbReference>
<feature type="region of interest" description="Disordered" evidence="2">
    <location>
        <begin position="468"/>
        <end position="510"/>
    </location>
</feature>
<comment type="caution">
    <text evidence="4">The sequence shown here is derived from an EMBL/GenBank/DDBJ whole genome shotgun (WGS) entry which is preliminary data.</text>
</comment>
<gene>
    <name evidence="4" type="ORF">Tci_066331</name>
</gene>
<sequence length="767" mass="87914">MYESWKSHLKLYIQGKDHGRIILNSVENGLFIRPTVEQEDDTVRLKSYKELSDKEKLQADCDLKATNIVLQGLPPDVYSLVNHPKVAKEIRDIVKLLMQGTSLSKQERKCKLYDEFDKFSHVKGETLFTGKHFFNTLEDPFEDQLVPIAVLPFSDDLYTKVMQAYYATNELPIPPPAAPIAPPPSPIETIMNHLDELPLERIEELKDKIRGLGNGRVIIQQDFDRLETELEEARTQITGLQKKQIGHDDEVVLARVRISTLEMIIEDIQHMIPPTTPRDTKTPIGSPMPLSPSSSPVRSTTPPPDYPFDKSIFAELDNSLWIIPRPLGSEPISKEPNESDTFPTTTQATIRQLVVDSVVTALEAQAANMANANNTNINTGPREAPVARKCSYKEFISCQPFNFKDLHEKIPGIGSFMSHYGPNYEKMMEVFIGRLPRSIEGNVTASKPQTLQEAITITQRLIDPIIKHNSVQGTSHHKRKFDDKRNYNNYQNNRNNNNNNRNNDYHQQQNRRQEIIRAYAATPTVNNGYARDFPLCKRCNLHHTGPCSIKCQTCNKIKLGSFNVVIGTDWLSKYHAKILCDEKVVHIPIDGKTLIIRGDQTQVMEKKSDEKRLEDIPVVREFLKVFPEYLPGLPPVRQVEFQIDLIPGAVPVARAPYRLAPLEMQELYDQLQELADRGFIRPSTSPWGAPVLFVKKKDRSFRMCIDYWELNKLTIKNRYPLHRIDDLFDQLQGSSVYSKIDLRSGYHQLRVRDEDIPKTSFRTRYEH</sequence>
<keyword evidence="4" id="KW-0695">RNA-directed DNA polymerase</keyword>
<dbReference type="GO" id="GO:0003964">
    <property type="term" value="F:RNA-directed DNA polymerase activity"/>
    <property type="evidence" value="ECO:0007669"/>
    <property type="project" value="UniProtKB-KW"/>
</dbReference>
<accession>A0A6L2P7F3</accession>
<feature type="compositionally biased region" description="Low complexity" evidence="2">
    <location>
        <begin position="487"/>
        <end position="510"/>
    </location>
</feature>
<keyword evidence="4" id="KW-0808">Transferase</keyword>
<evidence type="ECO:0000256" key="2">
    <source>
        <dbReference type="SAM" id="MobiDB-lite"/>
    </source>
</evidence>
<dbReference type="EMBL" id="BKCJ010011055">
    <property type="protein sequence ID" value="GEU94353.1"/>
    <property type="molecule type" value="Genomic_DNA"/>
</dbReference>
<organism evidence="4">
    <name type="scientific">Tanacetum cinerariifolium</name>
    <name type="common">Dalmatian daisy</name>
    <name type="synonym">Chrysanthemum cinerariifolium</name>
    <dbReference type="NCBI Taxonomy" id="118510"/>
    <lineage>
        <taxon>Eukaryota</taxon>
        <taxon>Viridiplantae</taxon>
        <taxon>Streptophyta</taxon>
        <taxon>Embryophyta</taxon>
        <taxon>Tracheophyta</taxon>
        <taxon>Spermatophyta</taxon>
        <taxon>Magnoliopsida</taxon>
        <taxon>eudicotyledons</taxon>
        <taxon>Gunneridae</taxon>
        <taxon>Pentapetalae</taxon>
        <taxon>asterids</taxon>
        <taxon>campanulids</taxon>
        <taxon>Asterales</taxon>
        <taxon>Asteraceae</taxon>
        <taxon>Asteroideae</taxon>
        <taxon>Anthemideae</taxon>
        <taxon>Anthemidinae</taxon>
        <taxon>Tanacetum</taxon>
    </lineage>
</organism>
<evidence type="ECO:0000256" key="1">
    <source>
        <dbReference type="SAM" id="Coils"/>
    </source>
</evidence>
<keyword evidence="4" id="KW-0548">Nucleotidyltransferase</keyword>
<dbReference type="Gene3D" id="3.30.70.270">
    <property type="match status" value="1"/>
</dbReference>